<sequence length="86" mass="9173">MAASAVAAAIFLRLRQVRRIWPPSHLESLSRPAPSSSSRAGGPPPAGHRPPLPPAETQQPVFSNVLAWIGLDRSWTALAFKSPGLL</sequence>
<dbReference type="Proteomes" id="UP000026961">
    <property type="component" value="Chromosome 7"/>
</dbReference>
<organism evidence="2">
    <name type="scientific">Oryza glumipatula</name>
    <dbReference type="NCBI Taxonomy" id="40148"/>
    <lineage>
        <taxon>Eukaryota</taxon>
        <taxon>Viridiplantae</taxon>
        <taxon>Streptophyta</taxon>
        <taxon>Embryophyta</taxon>
        <taxon>Tracheophyta</taxon>
        <taxon>Spermatophyta</taxon>
        <taxon>Magnoliopsida</taxon>
        <taxon>Liliopsida</taxon>
        <taxon>Poales</taxon>
        <taxon>Poaceae</taxon>
        <taxon>BOP clade</taxon>
        <taxon>Oryzoideae</taxon>
        <taxon>Oryzeae</taxon>
        <taxon>Oryzinae</taxon>
        <taxon>Oryza</taxon>
    </lineage>
</organism>
<keyword evidence="3" id="KW-1185">Reference proteome</keyword>
<evidence type="ECO:0000313" key="3">
    <source>
        <dbReference type="Proteomes" id="UP000026961"/>
    </source>
</evidence>
<evidence type="ECO:0000256" key="1">
    <source>
        <dbReference type="SAM" id="MobiDB-lite"/>
    </source>
</evidence>
<feature type="region of interest" description="Disordered" evidence="1">
    <location>
        <begin position="26"/>
        <end position="58"/>
    </location>
</feature>
<feature type="compositionally biased region" description="Low complexity" evidence="1">
    <location>
        <begin position="29"/>
        <end position="41"/>
    </location>
</feature>
<dbReference type="Gramene" id="OGLUM07G26030.1">
    <property type="protein sequence ID" value="OGLUM07G26030.1"/>
    <property type="gene ID" value="OGLUM07G26030"/>
</dbReference>
<evidence type="ECO:0000313" key="2">
    <source>
        <dbReference type="EnsemblPlants" id="OGLUM07G26030.1"/>
    </source>
</evidence>
<reference evidence="2" key="1">
    <citation type="submission" date="2015-04" db="UniProtKB">
        <authorList>
            <consortium name="EnsemblPlants"/>
        </authorList>
    </citation>
    <scope>IDENTIFICATION</scope>
</reference>
<dbReference type="EnsemblPlants" id="OGLUM07G26030.1">
    <property type="protein sequence ID" value="OGLUM07G26030.1"/>
    <property type="gene ID" value="OGLUM07G26030"/>
</dbReference>
<dbReference type="AlphaFoldDB" id="A0A0E0AP59"/>
<accession>A0A0E0AP59</accession>
<protein>
    <submittedName>
        <fullName evidence="2">Uncharacterized protein</fullName>
    </submittedName>
</protein>
<proteinExistence type="predicted"/>
<feature type="compositionally biased region" description="Pro residues" evidence="1">
    <location>
        <begin position="42"/>
        <end position="54"/>
    </location>
</feature>
<reference evidence="2" key="2">
    <citation type="submission" date="2018-05" db="EMBL/GenBank/DDBJ databases">
        <title>OgluRS3 (Oryza glumaepatula Reference Sequence Version 3).</title>
        <authorList>
            <person name="Zhang J."/>
            <person name="Kudrna D."/>
            <person name="Lee S."/>
            <person name="Talag J."/>
            <person name="Welchert J."/>
            <person name="Wing R.A."/>
        </authorList>
    </citation>
    <scope>NUCLEOTIDE SEQUENCE [LARGE SCALE GENOMIC DNA]</scope>
</reference>
<name>A0A0E0AP59_9ORYZ</name>